<feature type="non-terminal residue" evidence="5">
    <location>
        <position position="1"/>
    </location>
</feature>
<dbReference type="PANTHER" id="PTHR32194:SF4">
    <property type="entry name" value="PROTEASOME SUBUNIT BETA TYPE-7"/>
    <property type="match status" value="1"/>
</dbReference>
<keyword evidence="1" id="KW-0645">Protease</keyword>
<dbReference type="EC" id="3.4.25.1" evidence="5"/>
<dbReference type="EMBL" id="HG671088">
    <property type="protein sequence ID" value="CDI79809.1"/>
    <property type="molecule type" value="Genomic_DNA"/>
</dbReference>
<evidence type="ECO:0000313" key="6">
    <source>
        <dbReference type="Proteomes" id="UP000018050"/>
    </source>
</evidence>
<keyword evidence="6" id="KW-1185">Reference proteome</keyword>
<reference evidence="5" key="2">
    <citation type="submission" date="2013-10" db="EMBL/GenBank/DDBJ databases">
        <authorList>
            <person name="Aslett M."/>
        </authorList>
    </citation>
    <scope>NUCLEOTIDE SEQUENCE</scope>
    <source>
        <strain evidence="5">Houghton</strain>
    </source>
</reference>
<reference evidence="5" key="1">
    <citation type="submission" date="2013-10" db="EMBL/GenBank/DDBJ databases">
        <title>Genomic analysis of the causative agents of coccidiosis in chickens.</title>
        <authorList>
            <person name="Reid A.J."/>
            <person name="Blake D."/>
            <person name="Billington K."/>
            <person name="Browne H."/>
            <person name="Dunn M."/>
            <person name="Hung S."/>
            <person name="Kawahara F."/>
            <person name="Miranda-Saavedra D."/>
            <person name="Mourier T."/>
            <person name="Nagra H."/>
            <person name="Otto T.D."/>
            <person name="Rawlings N."/>
            <person name="Sanchez A."/>
            <person name="Sanders M."/>
            <person name="Subramaniam C."/>
            <person name="Tay Y."/>
            <person name="Dear P."/>
            <person name="Doerig C."/>
            <person name="Gruber A."/>
            <person name="Parkinson J."/>
            <person name="Shirley M."/>
            <person name="Wan K.L."/>
            <person name="Berriman M."/>
            <person name="Tomley F."/>
            <person name="Pain A."/>
        </authorList>
    </citation>
    <scope>NUCLEOTIDE SEQUENCE</scope>
    <source>
        <strain evidence="5">Houghton</strain>
    </source>
</reference>
<proteinExistence type="predicted"/>
<keyword evidence="2" id="KW-0888">Threonine protease</keyword>
<dbReference type="GO" id="GO:0051603">
    <property type="term" value="P:proteolysis involved in protein catabolic process"/>
    <property type="evidence" value="ECO:0007669"/>
    <property type="project" value="InterPro"/>
</dbReference>
<dbReference type="InterPro" id="IPR029055">
    <property type="entry name" value="Ntn_hydrolases_N"/>
</dbReference>
<keyword evidence="4" id="KW-0539">Nucleus</keyword>
<evidence type="ECO:0000256" key="4">
    <source>
        <dbReference type="ARBA" id="ARBA00023242"/>
    </source>
</evidence>
<dbReference type="Proteomes" id="UP000018050">
    <property type="component" value="Unassembled WGS sequence"/>
</dbReference>
<dbReference type="SUPFAM" id="SSF56235">
    <property type="entry name" value="N-terminal nucleophile aminohydrolases (Ntn hydrolases)"/>
    <property type="match status" value="1"/>
</dbReference>
<evidence type="ECO:0000313" key="5">
    <source>
        <dbReference type="EMBL" id="CDI79809.1"/>
    </source>
</evidence>
<dbReference type="AlphaFoldDB" id="U6GMH6"/>
<keyword evidence="5" id="KW-0647">Proteasome</keyword>
<organism evidence="5 6">
    <name type="scientific">Eimeria acervulina</name>
    <name type="common">Coccidian parasite</name>
    <dbReference type="NCBI Taxonomy" id="5801"/>
    <lineage>
        <taxon>Eukaryota</taxon>
        <taxon>Sar</taxon>
        <taxon>Alveolata</taxon>
        <taxon>Apicomplexa</taxon>
        <taxon>Conoidasida</taxon>
        <taxon>Coccidia</taxon>
        <taxon>Eucoccidiorida</taxon>
        <taxon>Eimeriorina</taxon>
        <taxon>Eimeriidae</taxon>
        <taxon>Eimeria</taxon>
    </lineage>
</organism>
<name>U6GMH6_EIMAC</name>
<dbReference type="InterPro" id="IPR001353">
    <property type="entry name" value="Proteasome_sua/b"/>
</dbReference>
<keyword evidence="3 5" id="KW-0378">Hydrolase</keyword>
<dbReference type="Gene3D" id="3.60.20.10">
    <property type="entry name" value="Glutamine Phosphoribosylpyrophosphate, subunit 1, domain 1"/>
    <property type="match status" value="1"/>
</dbReference>
<dbReference type="VEuPathDB" id="ToxoDB:EAH_00012400"/>
<evidence type="ECO:0000256" key="2">
    <source>
        <dbReference type="ARBA" id="ARBA00022698"/>
    </source>
</evidence>
<dbReference type="PANTHER" id="PTHR32194">
    <property type="entry name" value="METALLOPROTEASE TLDD"/>
    <property type="match status" value="1"/>
</dbReference>
<dbReference type="MEROPS" id="T01.A02"/>
<dbReference type="GO" id="GO:0005839">
    <property type="term" value="C:proteasome core complex"/>
    <property type="evidence" value="ECO:0007669"/>
    <property type="project" value="InterPro"/>
</dbReference>
<evidence type="ECO:0000256" key="3">
    <source>
        <dbReference type="ARBA" id="ARBA00022801"/>
    </source>
</evidence>
<gene>
    <name evidence="5" type="ORF">EAH_00012400</name>
</gene>
<protein>
    <submittedName>
        <fullName evidence="5">Proteasome subunit beta type, related</fullName>
        <ecNumber evidence="5">3.4.25.1</ecNumber>
    </submittedName>
</protein>
<dbReference type="Pfam" id="PF00227">
    <property type="entry name" value="Proteasome"/>
    <property type="match status" value="1"/>
</dbReference>
<dbReference type="GO" id="GO:0004298">
    <property type="term" value="F:threonine-type endopeptidase activity"/>
    <property type="evidence" value="ECO:0007669"/>
    <property type="project" value="UniProtKB-KW"/>
</dbReference>
<dbReference type="GeneID" id="25269310"/>
<dbReference type="RefSeq" id="XP_013250126.1">
    <property type="nucleotide sequence ID" value="XM_013394672.1"/>
</dbReference>
<dbReference type="OrthoDB" id="429533at2759"/>
<sequence>GHRGCAVVLGGVDSRGPSLYKIHPHGSTDSANFAAMGSGSLNAMAVLEAGYKDGLTEEEARALVCAAITAGVKNDLGSGGNVDLVIIKENETEHIRKYASPAREAEKAAYTPYDIGTTPFFKEHIEAIKPLVAVQEEVEMLEAS</sequence>
<accession>U6GMH6</accession>
<dbReference type="OMA" id="RISANMY"/>
<dbReference type="InterPro" id="IPR023333">
    <property type="entry name" value="Proteasome_suB-type"/>
</dbReference>
<evidence type="ECO:0000256" key="1">
    <source>
        <dbReference type="ARBA" id="ARBA00022670"/>
    </source>
</evidence>
<dbReference type="GO" id="GO:0005737">
    <property type="term" value="C:cytoplasm"/>
    <property type="evidence" value="ECO:0007669"/>
    <property type="project" value="TreeGrafter"/>
</dbReference>